<dbReference type="Pfam" id="PF01648">
    <property type="entry name" value="ACPS"/>
    <property type="match status" value="1"/>
</dbReference>
<evidence type="ECO:0000259" key="3">
    <source>
        <dbReference type="Pfam" id="PF01648"/>
    </source>
</evidence>
<dbReference type="GO" id="GO:0000287">
    <property type="term" value="F:magnesium ion binding"/>
    <property type="evidence" value="ECO:0007669"/>
    <property type="project" value="InterPro"/>
</dbReference>
<keyword evidence="6" id="KW-1185">Reference proteome</keyword>
<keyword evidence="2" id="KW-0808">Transferase</keyword>
<evidence type="ECO:0000256" key="2">
    <source>
        <dbReference type="ARBA" id="ARBA00022679"/>
    </source>
</evidence>
<feature type="domain" description="4'-phosphopantetheinyl transferase" evidence="3">
    <location>
        <begin position="104"/>
        <end position="180"/>
    </location>
</feature>
<dbReference type="PANTHER" id="PTHR12215">
    <property type="entry name" value="PHOSPHOPANTETHEINE TRANSFERASE"/>
    <property type="match status" value="1"/>
</dbReference>
<dbReference type="OrthoDB" id="9808281at2"/>
<reference evidence="5 6" key="1">
    <citation type="submission" date="2016-01" db="EMBL/GenBank/DDBJ databases">
        <title>The draft genome sequence of Aquimarina sp. RZW4-3-2.</title>
        <authorList>
            <person name="Wang Y."/>
        </authorList>
    </citation>
    <scope>NUCLEOTIDE SEQUENCE [LARGE SCALE GENOMIC DNA]</scope>
    <source>
        <strain evidence="5 6">RZW4-3-2</strain>
    </source>
</reference>
<evidence type="ECO:0000259" key="4">
    <source>
        <dbReference type="Pfam" id="PF22624"/>
    </source>
</evidence>
<comment type="caution">
    <text evidence="5">The sequence shown here is derived from an EMBL/GenBank/DDBJ whole genome shotgun (WGS) entry which is preliminary data.</text>
</comment>
<organism evidence="5 6">
    <name type="scientific">Aquimarina aggregata</name>
    <dbReference type="NCBI Taxonomy" id="1642818"/>
    <lineage>
        <taxon>Bacteria</taxon>
        <taxon>Pseudomonadati</taxon>
        <taxon>Bacteroidota</taxon>
        <taxon>Flavobacteriia</taxon>
        <taxon>Flavobacteriales</taxon>
        <taxon>Flavobacteriaceae</taxon>
        <taxon>Aquimarina</taxon>
    </lineage>
</organism>
<evidence type="ECO:0000256" key="1">
    <source>
        <dbReference type="ARBA" id="ARBA00010990"/>
    </source>
</evidence>
<sequence length="216" mass="25075">MIHILCTKISESFHQNGFKKLLAELPKVMQSKANSYRRWQDQQAFLLGRLLVKEGVKKFGYTKDPLVNFQYNTFGKPFIDGSINFNISHSQSYVVCAISNYCNLGIDIEKRNSIPLDSFKTQFSEEEWNEISISKNSTLTYYEYWTKKEATTKGVGKGVSIPFSSFTFKENTTQIEGVTWYIYPINLDEKLDYSVHLACNKRIDPKDIRIENIIFK</sequence>
<dbReference type="GO" id="GO:0005829">
    <property type="term" value="C:cytosol"/>
    <property type="evidence" value="ECO:0007669"/>
    <property type="project" value="TreeGrafter"/>
</dbReference>
<dbReference type="InterPro" id="IPR008278">
    <property type="entry name" value="4-PPantetheinyl_Trfase_dom"/>
</dbReference>
<dbReference type="GO" id="GO:0008897">
    <property type="term" value="F:holo-[acyl-carrier-protein] synthase activity"/>
    <property type="evidence" value="ECO:0007669"/>
    <property type="project" value="InterPro"/>
</dbReference>
<dbReference type="InterPro" id="IPR037143">
    <property type="entry name" value="4-PPantetheinyl_Trfase_dom_sf"/>
</dbReference>
<dbReference type="GO" id="GO:0019878">
    <property type="term" value="P:lysine biosynthetic process via aminoadipic acid"/>
    <property type="evidence" value="ECO:0007669"/>
    <property type="project" value="TreeGrafter"/>
</dbReference>
<gene>
    <name evidence="5" type="ORF">AWE51_10390</name>
</gene>
<feature type="domain" description="4'-phosphopantetheinyl transferase N-terminal" evidence="4">
    <location>
        <begin position="16"/>
        <end position="97"/>
    </location>
</feature>
<evidence type="ECO:0000313" key="6">
    <source>
        <dbReference type="Proteomes" id="UP000076715"/>
    </source>
</evidence>
<proteinExistence type="inferred from homology"/>
<dbReference type="AlphaFoldDB" id="A0A162ZUB0"/>
<accession>A0A162ZUB0</accession>
<dbReference type="Pfam" id="PF22624">
    <property type="entry name" value="AASDHPPT_N"/>
    <property type="match status" value="1"/>
</dbReference>
<dbReference type="PANTHER" id="PTHR12215:SF10">
    <property type="entry name" value="L-AMINOADIPATE-SEMIALDEHYDE DEHYDROGENASE-PHOSPHOPANTETHEINYL TRANSFERASE"/>
    <property type="match status" value="1"/>
</dbReference>
<dbReference type="InterPro" id="IPR050559">
    <property type="entry name" value="P-Pant_transferase_sf"/>
</dbReference>
<protein>
    <submittedName>
        <fullName evidence="5">Uncharacterized protein</fullName>
    </submittedName>
</protein>
<dbReference type="Gene3D" id="3.90.470.20">
    <property type="entry name" value="4'-phosphopantetheinyl transferase domain"/>
    <property type="match status" value="2"/>
</dbReference>
<dbReference type="EMBL" id="LQRT01000024">
    <property type="protein sequence ID" value="KZS40039.1"/>
    <property type="molecule type" value="Genomic_DNA"/>
</dbReference>
<dbReference type="STRING" id="1642818.AWE51_10390"/>
<dbReference type="Proteomes" id="UP000076715">
    <property type="component" value="Unassembled WGS sequence"/>
</dbReference>
<dbReference type="SUPFAM" id="SSF56214">
    <property type="entry name" value="4'-phosphopantetheinyl transferase"/>
    <property type="match status" value="2"/>
</dbReference>
<comment type="similarity">
    <text evidence="1">Belongs to the P-Pant transferase superfamily. Gsp/Sfp/HetI/AcpT family.</text>
</comment>
<name>A0A162ZUB0_9FLAO</name>
<dbReference type="InterPro" id="IPR055066">
    <property type="entry name" value="AASDHPPT_N"/>
</dbReference>
<dbReference type="RefSeq" id="WP_066316294.1">
    <property type="nucleotide sequence ID" value="NZ_LQRT01000024.1"/>
</dbReference>
<evidence type="ECO:0000313" key="5">
    <source>
        <dbReference type="EMBL" id="KZS40039.1"/>
    </source>
</evidence>